<dbReference type="PANTHER" id="PTHR23405:SF5">
    <property type="entry name" value="THO COMPLEX SUBUNIT 7 HOMOLOG"/>
    <property type="match status" value="1"/>
</dbReference>
<keyword evidence="7" id="KW-1185">Reference proteome</keyword>
<protein>
    <submittedName>
        <fullName evidence="6">THO complex subunit 7 like</fullName>
    </submittedName>
</protein>
<evidence type="ECO:0000256" key="2">
    <source>
        <dbReference type="ARBA" id="ARBA00006482"/>
    </source>
</evidence>
<keyword evidence="4" id="KW-0539">Nucleus</keyword>
<name>A0A9Q0NFT5_9DIPT</name>
<dbReference type="GO" id="GO:0006406">
    <property type="term" value="P:mRNA export from nucleus"/>
    <property type="evidence" value="ECO:0007669"/>
    <property type="project" value="TreeGrafter"/>
</dbReference>
<dbReference type="EMBL" id="WJQU01000001">
    <property type="protein sequence ID" value="KAJ6648876.1"/>
    <property type="molecule type" value="Genomic_DNA"/>
</dbReference>
<comment type="subcellular location">
    <subcellularLocation>
        <location evidence="1">Nucleus</location>
    </subcellularLocation>
</comment>
<dbReference type="InterPro" id="IPR008501">
    <property type="entry name" value="THOC7/Mft1"/>
</dbReference>
<evidence type="ECO:0000256" key="1">
    <source>
        <dbReference type="ARBA" id="ARBA00004123"/>
    </source>
</evidence>
<evidence type="ECO:0000256" key="3">
    <source>
        <dbReference type="ARBA" id="ARBA00023054"/>
    </source>
</evidence>
<dbReference type="OrthoDB" id="205166at2759"/>
<dbReference type="PANTHER" id="PTHR23405">
    <property type="entry name" value="MAINTENANCE OF KILLER 16 MAK16 PROTEIN-RELATED"/>
    <property type="match status" value="1"/>
</dbReference>
<organism evidence="6 7">
    <name type="scientific">Pseudolycoriella hygida</name>
    <dbReference type="NCBI Taxonomy" id="35572"/>
    <lineage>
        <taxon>Eukaryota</taxon>
        <taxon>Metazoa</taxon>
        <taxon>Ecdysozoa</taxon>
        <taxon>Arthropoda</taxon>
        <taxon>Hexapoda</taxon>
        <taxon>Insecta</taxon>
        <taxon>Pterygota</taxon>
        <taxon>Neoptera</taxon>
        <taxon>Endopterygota</taxon>
        <taxon>Diptera</taxon>
        <taxon>Nematocera</taxon>
        <taxon>Sciaroidea</taxon>
        <taxon>Sciaridae</taxon>
        <taxon>Pseudolycoriella</taxon>
    </lineage>
</organism>
<sequence>MSDEEVIKRRLLIDGDGTGDDRRLNVLIKMFTKWCNSTETPENELLTYNRMLAQLVQCEFAVVKSEYSAKMMKLEKKNYEKVSSKIDLAIIQTKKQIDESKEKLVLAKKIRKNRMEYDVLAKIISQQPDRRKTTEKLRLLKKDLSELKSVRQQLESKMEVRKNEFSVLMRSIKELQNKLDDFADDGDGDIVARDVDMLEVVEVEK</sequence>
<evidence type="ECO:0000313" key="6">
    <source>
        <dbReference type="EMBL" id="KAJ6648876.1"/>
    </source>
</evidence>
<dbReference type="AlphaFoldDB" id="A0A9Q0NFT5"/>
<gene>
    <name evidence="6" type="primary">thoc7</name>
    <name evidence="6" type="ORF">Bhyg_04108</name>
</gene>
<dbReference type="Pfam" id="PF05615">
    <property type="entry name" value="THOC7"/>
    <property type="match status" value="1"/>
</dbReference>
<feature type="coiled-coil region" evidence="5">
    <location>
        <begin position="130"/>
        <end position="164"/>
    </location>
</feature>
<dbReference type="GO" id="GO:0000445">
    <property type="term" value="C:THO complex part of transcription export complex"/>
    <property type="evidence" value="ECO:0007669"/>
    <property type="project" value="InterPro"/>
</dbReference>
<accession>A0A9Q0NFT5</accession>
<keyword evidence="3 5" id="KW-0175">Coiled coil</keyword>
<comment type="caution">
    <text evidence="6">The sequence shown here is derived from an EMBL/GenBank/DDBJ whole genome shotgun (WGS) entry which is preliminary data.</text>
</comment>
<comment type="similarity">
    <text evidence="2">Belongs to the THOC7 family.</text>
</comment>
<evidence type="ECO:0000256" key="5">
    <source>
        <dbReference type="SAM" id="Coils"/>
    </source>
</evidence>
<reference evidence="6" key="1">
    <citation type="submission" date="2022-07" db="EMBL/GenBank/DDBJ databases">
        <authorList>
            <person name="Trinca V."/>
            <person name="Uliana J.V.C."/>
            <person name="Torres T.T."/>
            <person name="Ward R.J."/>
            <person name="Monesi N."/>
        </authorList>
    </citation>
    <scope>NUCLEOTIDE SEQUENCE</scope>
    <source>
        <strain evidence="6">HSMRA1968</strain>
        <tissue evidence="6">Whole embryos</tissue>
    </source>
</reference>
<dbReference type="Proteomes" id="UP001151699">
    <property type="component" value="Chromosome A"/>
</dbReference>
<evidence type="ECO:0000313" key="7">
    <source>
        <dbReference type="Proteomes" id="UP001151699"/>
    </source>
</evidence>
<evidence type="ECO:0000256" key="4">
    <source>
        <dbReference type="ARBA" id="ARBA00023242"/>
    </source>
</evidence>
<proteinExistence type="inferred from homology"/>
<dbReference type="GO" id="GO:0006397">
    <property type="term" value="P:mRNA processing"/>
    <property type="evidence" value="ECO:0007669"/>
    <property type="project" value="InterPro"/>
</dbReference>